<evidence type="ECO:0000313" key="3">
    <source>
        <dbReference type="EMBL" id="GBM02162.1"/>
    </source>
</evidence>
<keyword evidence="4" id="KW-1185">Reference proteome</keyword>
<feature type="compositionally biased region" description="Basic and acidic residues" evidence="1">
    <location>
        <begin position="547"/>
        <end position="568"/>
    </location>
</feature>
<organism evidence="3 4">
    <name type="scientific">Araneus ventricosus</name>
    <name type="common">Orbweaver spider</name>
    <name type="synonym">Epeira ventricosa</name>
    <dbReference type="NCBI Taxonomy" id="182803"/>
    <lineage>
        <taxon>Eukaryota</taxon>
        <taxon>Metazoa</taxon>
        <taxon>Ecdysozoa</taxon>
        <taxon>Arthropoda</taxon>
        <taxon>Chelicerata</taxon>
        <taxon>Arachnida</taxon>
        <taxon>Araneae</taxon>
        <taxon>Araneomorphae</taxon>
        <taxon>Entelegynae</taxon>
        <taxon>Araneoidea</taxon>
        <taxon>Araneidae</taxon>
        <taxon>Araneus</taxon>
    </lineage>
</organism>
<comment type="caution">
    <text evidence="3">The sequence shown here is derived from an EMBL/GenBank/DDBJ whole genome shotgun (WGS) entry which is preliminary data.</text>
</comment>
<dbReference type="Pfam" id="PF15813">
    <property type="entry name" value="DUF4708"/>
    <property type="match status" value="1"/>
</dbReference>
<feature type="region of interest" description="Disordered" evidence="1">
    <location>
        <begin position="544"/>
        <end position="576"/>
    </location>
</feature>
<feature type="region of interest" description="Disordered" evidence="1">
    <location>
        <begin position="486"/>
        <end position="529"/>
    </location>
</feature>
<evidence type="ECO:0000259" key="2">
    <source>
        <dbReference type="Pfam" id="PF15813"/>
    </source>
</evidence>
<accession>A0A4Y2CCJ5</accession>
<proteinExistence type="predicted"/>
<feature type="compositionally biased region" description="Low complexity" evidence="1">
    <location>
        <begin position="512"/>
        <end position="522"/>
    </location>
</feature>
<protein>
    <submittedName>
        <fullName evidence="3">Uncharacterized protein C18orf63</fullName>
    </submittedName>
</protein>
<sequence>MYACPFECLILSLANVNFKGKCYYLNWDDIHPDNECSQRSLFHAKVLKCRELILAEGNVVSCPSKDAILPIKAVIPKAKIHCPEFRGNLEKMSLEIVAVEETTTAILQECLQYTCTAKLAPSWNIVENILVQGPDFLISVSPLNAVKMDIFVSHREISLCLQPTCIKLPMMKIERYIKSEQFMSSSCKRLKENCHVLPSMKQGIVTAVSNSPQTTGFFKNYSEIQKHWKDMYGYLLPNIPEECIKYFNVIFRIPNATPYTYPQFCVRPCRMTTVPRVDPKTTLCFFIKDFCKKVGNVCGERCRLIEGRASFTSLELHPSVKITEDMKPRAGTTYAMKTNAPYRQDLPIVSTPFNKAQGFYQNASDNTDTFNRSVQSQTFVTPQEFPNSSHDKNIKHSETNLDCSSFSETNENKSENVLKKILMHSNTLQSSAEDLSEKKYAPHFVPIRPKSRILFAKPSNQTSRFAPKFCPLKSDVNSVKLPAKTVTSNSEMKEKNSVKTKQLTKCDESTQKGIETGKTSKTSGKKKLKQTELNFELNFNIKKKRSVEKDANEAVNDLNKKSNEDSEKNKKKKKRS</sequence>
<reference evidence="3 4" key="1">
    <citation type="journal article" date="2019" name="Sci. Rep.">
        <title>Orb-weaving spider Araneus ventricosus genome elucidates the spidroin gene catalogue.</title>
        <authorList>
            <person name="Kono N."/>
            <person name="Nakamura H."/>
            <person name="Ohtoshi R."/>
            <person name="Moran D.A.P."/>
            <person name="Shinohara A."/>
            <person name="Yoshida Y."/>
            <person name="Fujiwara M."/>
            <person name="Mori M."/>
            <person name="Tomita M."/>
            <person name="Arakawa K."/>
        </authorList>
    </citation>
    <scope>NUCLEOTIDE SEQUENCE [LARGE SCALE GENOMIC DNA]</scope>
</reference>
<gene>
    <name evidence="3" type="primary">C18orf63</name>
    <name evidence="3" type="ORF">AVEN_190586_1</name>
</gene>
<dbReference type="EMBL" id="BGPR01000177">
    <property type="protein sequence ID" value="GBM02162.1"/>
    <property type="molecule type" value="Genomic_DNA"/>
</dbReference>
<dbReference type="OrthoDB" id="6285995at2759"/>
<dbReference type="PANTHER" id="PTHR28495">
    <property type="entry name" value="HYPOTHETICAL PROTEIN LOC100359752"/>
    <property type="match status" value="1"/>
</dbReference>
<dbReference type="InterPro" id="IPR031643">
    <property type="entry name" value="DUF4708"/>
</dbReference>
<dbReference type="AlphaFoldDB" id="A0A4Y2CCJ5"/>
<feature type="domain" description="DUF4708" evidence="2">
    <location>
        <begin position="36"/>
        <end position="270"/>
    </location>
</feature>
<evidence type="ECO:0000256" key="1">
    <source>
        <dbReference type="SAM" id="MobiDB-lite"/>
    </source>
</evidence>
<evidence type="ECO:0000313" key="4">
    <source>
        <dbReference type="Proteomes" id="UP000499080"/>
    </source>
</evidence>
<name>A0A4Y2CCJ5_ARAVE</name>
<dbReference type="Proteomes" id="UP000499080">
    <property type="component" value="Unassembled WGS sequence"/>
</dbReference>
<dbReference type="PANTHER" id="PTHR28495:SF1">
    <property type="entry name" value="GENE, 17266-RELATED"/>
    <property type="match status" value="1"/>
</dbReference>